<evidence type="ECO:0000256" key="3">
    <source>
        <dbReference type="ARBA" id="ARBA00022692"/>
    </source>
</evidence>
<evidence type="ECO:0000256" key="6">
    <source>
        <dbReference type="SAM" id="Phobius"/>
    </source>
</evidence>
<dbReference type="GO" id="GO:0005739">
    <property type="term" value="C:mitochondrion"/>
    <property type="evidence" value="ECO:0007669"/>
    <property type="project" value="TreeGrafter"/>
</dbReference>
<keyword evidence="4 6" id="KW-1133">Transmembrane helix</keyword>
<dbReference type="Proteomes" id="UP000193920">
    <property type="component" value="Unassembled WGS sequence"/>
</dbReference>
<organism evidence="8 9">
    <name type="scientific">Neocallimastix californiae</name>
    <dbReference type="NCBI Taxonomy" id="1754190"/>
    <lineage>
        <taxon>Eukaryota</taxon>
        <taxon>Fungi</taxon>
        <taxon>Fungi incertae sedis</taxon>
        <taxon>Chytridiomycota</taxon>
        <taxon>Chytridiomycota incertae sedis</taxon>
        <taxon>Neocallimastigomycetes</taxon>
        <taxon>Neocallimastigales</taxon>
        <taxon>Neocallimastigaceae</taxon>
        <taxon>Neocallimastix</taxon>
    </lineage>
</organism>
<protein>
    <recommendedName>
        <fullName evidence="7">VASt domain-containing protein</fullName>
    </recommendedName>
</protein>
<evidence type="ECO:0000256" key="5">
    <source>
        <dbReference type="ARBA" id="ARBA00023136"/>
    </source>
</evidence>
<dbReference type="GO" id="GO:0032366">
    <property type="term" value="P:intracellular sterol transport"/>
    <property type="evidence" value="ECO:0007669"/>
    <property type="project" value="TreeGrafter"/>
</dbReference>
<dbReference type="InterPro" id="IPR011993">
    <property type="entry name" value="PH-like_dom_sf"/>
</dbReference>
<dbReference type="Gene3D" id="2.30.29.30">
    <property type="entry name" value="Pleckstrin-homology domain (PH domain)/Phosphotyrosine-binding domain (PTB)"/>
    <property type="match status" value="1"/>
</dbReference>
<feature type="domain" description="VASt" evidence="7">
    <location>
        <begin position="243"/>
        <end position="380"/>
    </location>
</feature>
<dbReference type="PROSITE" id="PS51778">
    <property type="entry name" value="VAST"/>
    <property type="match status" value="1"/>
</dbReference>
<dbReference type="STRING" id="1754190.A0A1Y2AZV8"/>
<comment type="caution">
    <text evidence="8">The sequence shown here is derived from an EMBL/GenBank/DDBJ whole genome shotgun (WGS) entry which is preliminary data.</text>
</comment>
<keyword evidence="5 6" id="KW-0472">Membrane</keyword>
<dbReference type="InterPro" id="IPR004182">
    <property type="entry name" value="GRAM"/>
</dbReference>
<keyword evidence="3 6" id="KW-0812">Transmembrane</keyword>
<reference evidence="8 9" key="1">
    <citation type="submission" date="2016-08" db="EMBL/GenBank/DDBJ databases">
        <title>A Parts List for Fungal Cellulosomes Revealed by Comparative Genomics.</title>
        <authorList>
            <consortium name="DOE Joint Genome Institute"/>
            <person name="Haitjema C.H."/>
            <person name="Gilmore S.P."/>
            <person name="Henske J.K."/>
            <person name="Solomon K.V."/>
            <person name="De Groot R."/>
            <person name="Kuo A."/>
            <person name="Mondo S.J."/>
            <person name="Salamov A.A."/>
            <person name="Labutti K."/>
            <person name="Zhao Z."/>
            <person name="Chiniquy J."/>
            <person name="Barry K."/>
            <person name="Brewer H.M."/>
            <person name="Purvine S.O."/>
            <person name="Wright A.T."/>
            <person name="Boxma B."/>
            <person name="Van Alen T."/>
            <person name="Hackstein J.H."/>
            <person name="Baker S.E."/>
            <person name="Grigoriev I.V."/>
            <person name="O'Malley M.A."/>
        </authorList>
    </citation>
    <scope>NUCLEOTIDE SEQUENCE [LARGE SCALE GENOMIC DNA]</scope>
    <source>
        <strain evidence="8 9">G1</strain>
    </source>
</reference>
<dbReference type="PANTHER" id="PTHR23319">
    <property type="entry name" value="GRAM DOMAIN CONTAINING 1B, ISOFORM E"/>
    <property type="match status" value="1"/>
</dbReference>
<dbReference type="GO" id="GO:0140268">
    <property type="term" value="C:endoplasmic reticulum-plasma membrane contact site"/>
    <property type="evidence" value="ECO:0007669"/>
    <property type="project" value="TreeGrafter"/>
</dbReference>
<dbReference type="OrthoDB" id="2162691at2759"/>
<dbReference type="GO" id="GO:0032934">
    <property type="term" value="F:sterol binding"/>
    <property type="evidence" value="ECO:0007669"/>
    <property type="project" value="TreeGrafter"/>
</dbReference>
<comment type="similarity">
    <text evidence="2">Belongs to the YSP2 family.</text>
</comment>
<dbReference type="InterPro" id="IPR031968">
    <property type="entry name" value="VASt"/>
</dbReference>
<proteinExistence type="inferred from homology"/>
<evidence type="ECO:0000256" key="2">
    <source>
        <dbReference type="ARBA" id="ARBA00006582"/>
    </source>
</evidence>
<comment type="subcellular location">
    <subcellularLocation>
        <location evidence="1">Membrane</location>
        <topology evidence="1">Single-pass membrane protein</topology>
    </subcellularLocation>
</comment>
<dbReference type="GO" id="GO:0120015">
    <property type="term" value="F:sterol transfer activity"/>
    <property type="evidence" value="ECO:0007669"/>
    <property type="project" value="TreeGrafter"/>
</dbReference>
<evidence type="ECO:0000259" key="7">
    <source>
        <dbReference type="PROSITE" id="PS51778"/>
    </source>
</evidence>
<dbReference type="InterPro" id="IPR051482">
    <property type="entry name" value="Cholesterol_transport"/>
</dbReference>
<dbReference type="GO" id="GO:0005886">
    <property type="term" value="C:plasma membrane"/>
    <property type="evidence" value="ECO:0007669"/>
    <property type="project" value="TreeGrafter"/>
</dbReference>
<dbReference type="SMART" id="SM00568">
    <property type="entry name" value="GRAM"/>
    <property type="match status" value="1"/>
</dbReference>
<evidence type="ECO:0000256" key="1">
    <source>
        <dbReference type="ARBA" id="ARBA00004167"/>
    </source>
</evidence>
<gene>
    <name evidence="8" type="ORF">LY90DRAFT_513242</name>
</gene>
<evidence type="ECO:0000256" key="4">
    <source>
        <dbReference type="ARBA" id="ARBA00022989"/>
    </source>
</evidence>
<evidence type="ECO:0000313" key="9">
    <source>
        <dbReference type="Proteomes" id="UP000193920"/>
    </source>
</evidence>
<feature type="transmembrane region" description="Helical" evidence="6">
    <location>
        <begin position="468"/>
        <end position="491"/>
    </location>
</feature>
<dbReference type="GO" id="GO:0005789">
    <property type="term" value="C:endoplasmic reticulum membrane"/>
    <property type="evidence" value="ECO:0007669"/>
    <property type="project" value="TreeGrafter"/>
</dbReference>
<dbReference type="GO" id="GO:0032541">
    <property type="term" value="C:cortical endoplasmic reticulum"/>
    <property type="evidence" value="ECO:0007669"/>
    <property type="project" value="TreeGrafter"/>
</dbReference>
<dbReference type="PANTHER" id="PTHR23319:SF4">
    <property type="entry name" value="GRAM DOMAIN CONTAINING 1B, ISOFORM E"/>
    <property type="match status" value="1"/>
</dbReference>
<dbReference type="Pfam" id="PF02893">
    <property type="entry name" value="GRAM"/>
    <property type="match status" value="1"/>
</dbReference>
<dbReference type="AlphaFoldDB" id="A0A1Y2AZV8"/>
<feature type="transmembrane region" description="Helical" evidence="6">
    <location>
        <begin position="512"/>
        <end position="535"/>
    </location>
</feature>
<dbReference type="EMBL" id="MCOG01000188">
    <property type="protein sequence ID" value="ORY28103.1"/>
    <property type="molecule type" value="Genomic_DNA"/>
</dbReference>
<evidence type="ECO:0000313" key="8">
    <source>
        <dbReference type="EMBL" id="ORY28103.1"/>
    </source>
</evidence>
<name>A0A1Y2AZV8_9FUNG</name>
<accession>A0A1Y2AZV8</accession>
<keyword evidence="9" id="KW-1185">Reference proteome</keyword>
<sequence>MTDIHDNANVSSKEAEIERTSSISQQKIRYTHDQKRFIKVFPELIQEASTLGTVCSCNLERDVLWQGKIYPTAYHICFYGKIFAKAAKVTIHFKDITQIEKRSTVGMFPNAIRINTANIEYVFSSFLKRDVTYQAFCDAWHRIKSNNELHSNDSITNISLNNQNHNNETNEPIKKHIKSNSLSHIDPINFVQDEFKRNNNEEEVAVLSQSYPERSPIENAYISSQSESELVTNESSQSFNDGLQNKLLDIIYNIDSKGLYQLVFEDNSKILYDVYKSANNDNIRIGLWKKDPRTNLKERVIINVFIESEIMILNLNYSECFKTICKYFIISEKEDYSRLLVTFEIKFNKKFAYSDKVKKTMFDNYNQIIMELENYINKNIKKITNENNKDMNSSEDAHMVNEVLSNNNEKLTNEMDDSIYDTIKSKPENSISPSESKFETESEKNNDMNTLFNVKIFRTPFFNYILDAVFLIFNVLIYFSTVLINIMNYVISLIKPQDQKRSKKKNKDDKKILTSAPYLVIILGILLLIGIIITISNAYYAYQLQGLEKIIENRNNFKIDPSTLSKFSDDLLKNSDAISDDQKIIQSLVGSSYERYNDILGQYNKQKDKHTENLNFSYLRLNQQLELMNKKFNVMKQDIDSILKDFSNEGLVNLINELEQNNEKNQ</sequence>